<organism evidence="3 4">
    <name type="scientific">Chitinophaga lutea</name>
    <dbReference type="NCBI Taxonomy" id="2488634"/>
    <lineage>
        <taxon>Bacteria</taxon>
        <taxon>Pseudomonadati</taxon>
        <taxon>Bacteroidota</taxon>
        <taxon>Chitinophagia</taxon>
        <taxon>Chitinophagales</taxon>
        <taxon>Chitinophagaceae</taxon>
        <taxon>Chitinophaga</taxon>
    </lineage>
</organism>
<dbReference type="InterPro" id="IPR003680">
    <property type="entry name" value="Flavodoxin_fold"/>
</dbReference>
<gene>
    <name evidence="3" type="ORF">EGT74_04100</name>
</gene>
<dbReference type="EMBL" id="RPDH01000001">
    <property type="protein sequence ID" value="RPE12736.1"/>
    <property type="molecule type" value="Genomic_DNA"/>
</dbReference>
<dbReference type="InterPro" id="IPR046980">
    <property type="entry name" value="KefG/KefF"/>
</dbReference>
<comment type="caution">
    <text evidence="3">The sequence shown here is derived from an EMBL/GenBank/DDBJ whole genome shotgun (WGS) entry which is preliminary data.</text>
</comment>
<dbReference type="PANTHER" id="PTHR47307">
    <property type="entry name" value="GLUTATHIONE-REGULATED POTASSIUM-EFFLUX SYSTEM ANCILLARY PROTEIN KEFG"/>
    <property type="match status" value="1"/>
</dbReference>
<sequence>MPKILILFAHPAFERSRIHARLLQAAATVKDVTIRDLYQLYPDFDVLPQVEQAVLEQHDIILFQHPFYWYSSPALIKQWLDLVLEHGWAYGKNGTRLQGKHMMNVLSMGGNEAAYTPQGHHGHSIKEFLLPFERTAGLCNMNYLPPFLVHGSNTLNDQQLGEYAARYVQLLEQLKTPQLGIPQP</sequence>
<dbReference type="GO" id="GO:0003955">
    <property type="term" value="F:NAD(P)H dehydrogenase (quinone) activity"/>
    <property type="evidence" value="ECO:0007669"/>
    <property type="project" value="TreeGrafter"/>
</dbReference>
<name>A0A3N4PXU8_9BACT</name>
<dbReference type="AlphaFoldDB" id="A0A3N4PXU8"/>
<dbReference type="GO" id="GO:0009055">
    <property type="term" value="F:electron transfer activity"/>
    <property type="evidence" value="ECO:0007669"/>
    <property type="project" value="TreeGrafter"/>
</dbReference>
<dbReference type="Pfam" id="PF02525">
    <property type="entry name" value="Flavodoxin_2"/>
    <property type="match status" value="1"/>
</dbReference>
<accession>A0A3N4PXU8</accession>
<reference evidence="3 4" key="1">
    <citation type="submission" date="2018-11" db="EMBL/GenBank/DDBJ databases">
        <title>Chitinophaga lutea sp.nov., isolate from arsenic contaminated soil.</title>
        <authorList>
            <person name="Zong Y."/>
        </authorList>
    </citation>
    <scope>NUCLEOTIDE SEQUENCE [LARGE SCALE GENOMIC DNA]</scope>
    <source>
        <strain evidence="3 4">ZY74</strain>
    </source>
</reference>
<evidence type="ECO:0000256" key="1">
    <source>
        <dbReference type="ARBA" id="ARBA00023002"/>
    </source>
</evidence>
<evidence type="ECO:0000313" key="4">
    <source>
        <dbReference type="Proteomes" id="UP000278351"/>
    </source>
</evidence>
<proteinExistence type="predicted"/>
<dbReference type="PANTHER" id="PTHR47307:SF1">
    <property type="entry name" value="GLUTATHIONE-REGULATED POTASSIUM-EFFLUX SYSTEM ANCILLARY PROTEIN KEFG"/>
    <property type="match status" value="1"/>
</dbReference>
<dbReference type="InterPro" id="IPR029039">
    <property type="entry name" value="Flavoprotein-like_sf"/>
</dbReference>
<feature type="domain" description="Flavodoxin-like fold" evidence="2">
    <location>
        <begin position="3"/>
        <end position="170"/>
    </location>
</feature>
<dbReference type="Gene3D" id="3.40.50.360">
    <property type="match status" value="1"/>
</dbReference>
<evidence type="ECO:0000259" key="2">
    <source>
        <dbReference type="Pfam" id="PF02525"/>
    </source>
</evidence>
<evidence type="ECO:0000313" key="3">
    <source>
        <dbReference type="EMBL" id="RPE12736.1"/>
    </source>
</evidence>
<dbReference type="OrthoDB" id="652200at2"/>
<protein>
    <submittedName>
        <fullName evidence="3">NAD(P)H oxidoreductase</fullName>
    </submittedName>
</protein>
<dbReference type="RefSeq" id="WP_123845250.1">
    <property type="nucleotide sequence ID" value="NZ_RPDH01000001.1"/>
</dbReference>
<dbReference type="SUPFAM" id="SSF52218">
    <property type="entry name" value="Flavoproteins"/>
    <property type="match status" value="1"/>
</dbReference>
<keyword evidence="4" id="KW-1185">Reference proteome</keyword>
<keyword evidence="1" id="KW-0560">Oxidoreductase</keyword>
<dbReference type="Proteomes" id="UP000278351">
    <property type="component" value="Unassembled WGS sequence"/>
</dbReference>
<dbReference type="GO" id="GO:0010181">
    <property type="term" value="F:FMN binding"/>
    <property type="evidence" value="ECO:0007669"/>
    <property type="project" value="TreeGrafter"/>
</dbReference>